<gene>
    <name evidence="2" type="ORF">SDJN03_01730</name>
</gene>
<dbReference type="InterPro" id="IPR012438">
    <property type="entry name" value="DUF1639"/>
</dbReference>
<organism evidence="2 3">
    <name type="scientific">Cucurbita argyrosperma subsp. sororia</name>
    <dbReference type="NCBI Taxonomy" id="37648"/>
    <lineage>
        <taxon>Eukaryota</taxon>
        <taxon>Viridiplantae</taxon>
        <taxon>Streptophyta</taxon>
        <taxon>Embryophyta</taxon>
        <taxon>Tracheophyta</taxon>
        <taxon>Spermatophyta</taxon>
        <taxon>Magnoliopsida</taxon>
        <taxon>eudicotyledons</taxon>
        <taxon>Gunneridae</taxon>
        <taxon>Pentapetalae</taxon>
        <taxon>rosids</taxon>
        <taxon>fabids</taxon>
        <taxon>Cucurbitales</taxon>
        <taxon>Cucurbitaceae</taxon>
        <taxon>Cucurbiteae</taxon>
        <taxon>Cucurbita</taxon>
    </lineage>
</organism>
<reference evidence="2 3" key="1">
    <citation type="journal article" date="2021" name="Hortic Res">
        <title>The domestication of Cucurbita argyrosperma as revealed by the genome of its wild relative.</title>
        <authorList>
            <person name="Barrera-Redondo J."/>
            <person name="Sanchez-de la Vega G."/>
            <person name="Aguirre-Liguori J.A."/>
            <person name="Castellanos-Morales G."/>
            <person name="Gutierrez-Guerrero Y.T."/>
            <person name="Aguirre-Dugua X."/>
            <person name="Aguirre-Planter E."/>
            <person name="Tenaillon M.I."/>
            <person name="Lira-Saade R."/>
            <person name="Eguiarte L.E."/>
        </authorList>
    </citation>
    <scope>NUCLEOTIDE SEQUENCE [LARGE SCALE GENOMIC DNA]</scope>
    <source>
        <strain evidence="2">JBR-2021</strain>
    </source>
</reference>
<feature type="compositionally biased region" description="Polar residues" evidence="1">
    <location>
        <begin position="7"/>
        <end position="20"/>
    </location>
</feature>
<dbReference type="EMBL" id="JAGKQH010000001">
    <property type="protein sequence ID" value="KAG6608388.1"/>
    <property type="molecule type" value="Genomic_DNA"/>
</dbReference>
<keyword evidence="3" id="KW-1185">Reference proteome</keyword>
<name>A0AAV6P7D7_9ROSI</name>
<feature type="non-terminal residue" evidence="2">
    <location>
        <position position="1"/>
    </location>
</feature>
<dbReference type="AlphaFoldDB" id="A0AAV6P7D7"/>
<dbReference type="PANTHER" id="PTHR33130:SF45">
    <property type="entry name" value="OS05G0541700 PROTEIN"/>
    <property type="match status" value="1"/>
</dbReference>
<dbReference type="Proteomes" id="UP000685013">
    <property type="component" value="Chromosome 1"/>
</dbReference>
<dbReference type="PANTHER" id="PTHR33130">
    <property type="entry name" value="PUTATIVE (DUF1639)-RELATED"/>
    <property type="match status" value="1"/>
</dbReference>
<sequence>MERDPPRSNNNSNGTASNKVEISGRSGSGGAEGSLLLRSSCDATRQAAAAAAAAPSDFLLQWGNRKRLRCMKVQGRDKNDPTAPAHRTTARIDRRVVRADKDSPNRTTITHSPAAANHNSSSNGYLNLRQRGSSPQLPPPPQRILRNSETTGAMRGHGNGGVRGIASPDRGAHDRRGNNNNHHHHHHSNNNNNNNNNHHHNDNNNKSAATSDTAHDSKKGGSSSGGSGEAGLPQVWPPKFAIALTNKEKEEDFLVIKGSKLPQRPKKRAKIIQRTVNLVSPGAWLSDLTLERYEVREKKISKKRPRGLKAMGNMESDSE</sequence>
<dbReference type="Pfam" id="PF07797">
    <property type="entry name" value="DUF1639"/>
    <property type="match status" value="1"/>
</dbReference>
<feature type="region of interest" description="Disordered" evidence="1">
    <location>
        <begin position="300"/>
        <end position="319"/>
    </location>
</feature>
<evidence type="ECO:0000256" key="1">
    <source>
        <dbReference type="SAM" id="MobiDB-lite"/>
    </source>
</evidence>
<accession>A0AAV6P7D7</accession>
<proteinExistence type="predicted"/>
<comment type="caution">
    <text evidence="2">The sequence shown here is derived from an EMBL/GenBank/DDBJ whole genome shotgun (WGS) entry which is preliminary data.</text>
</comment>
<feature type="compositionally biased region" description="Low complexity" evidence="1">
    <location>
        <begin position="114"/>
        <end position="123"/>
    </location>
</feature>
<evidence type="ECO:0000313" key="2">
    <source>
        <dbReference type="EMBL" id="KAG6608388.1"/>
    </source>
</evidence>
<feature type="region of interest" description="Disordered" evidence="1">
    <location>
        <begin position="1"/>
        <end position="35"/>
    </location>
</feature>
<feature type="region of interest" description="Disordered" evidence="1">
    <location>
        <begin position="99"/>
        <end position="234"/>
    </location>
</feature>
<protein>
    <submittedName>
        <fullName evidence="2">Uncharacterized protein</fullName>
    </submittedName>
</protein>
<evidence type="ECO:0000313" key="3">
    <source>
        <dbReference type="Proteomes" id="UP000685013"/>
    </source>
</evidence>